<dbReference type="InterPro" id="IPR003578">
    <property type="entry name" value="Small_GTPase_Rho"/>
</dbReference>
<keyword evidence="4" id="KW-1185">Reference proteome</keyword>
<keyword evidence="1" id="KW-0547">Nucleotide-binding</keyword>
<sequence length="161" mass="18428">MIGGEPYTLGLFDSAGQEDFDRLRPLSYPGTDIFLVCFSVVAPISFENVQESYSQWIPELAHYSPNIPFLLVGTQVDQRYERTVVDKLARNRQKPITKEMGDKLARDLEAVQYVECSALTQVRFFLENVSTKGLKAVFDEAFMAVLEPKTRRIKERKCKIL</sequence>
<dbReference type="NCBIfam" id="TIGR00231">
    <property type="entry name" value="small_GTP"/>
    <property type="match status" value="1"/>
</dbReference>
<reference evidence="3 4" key="1">
    <citation type="submission" date="2018-11" db="EMBL/GenBank/DDBJ databases">
        <authorList>
            <consortium name="Pathogen Informatics"/>
        </authorList>
    </citation>
    <scope>NUCLEOTIDE SEQUENCE [LARGE SCALE GENOMIC DNA]</scope>
</reference>
<dbReference type="InterPro" id="IPR005225">
    <property type="entry name" value="Small_GTP-bd"/>
</dbReference>
<dbReference type="SMART" id="SM00174">
    <property type="entry name" value="RHO"/>
    <property type="match status" value="1"/>
</dbReference>
<evidence type="ECO:0000256" key="2">
    <source>
        <dbReference type="ARBA" id="ARBA00023134"/>
    </source>
</evidence>
<dbReference type="PROSITE" id="PS51420">
    <property type="entry name" value="RHO"/>
    <property type="match status" value="1"/>
</dbReference>
<dbReference type="PROSITE" id="PS51421">
    <property type="entry name" value="RAS"/>
    <property type="match status" value="1"/>
</dbReference>
<dbReference type="GO" id="GO:0005525">
    <property type="term" value="F:GTP binding"/>
    <property type="evidence" value="ECO:0007669"/>
    <property type="project" value="UniProtKB-KW"/>
</dbReference>
<protein>
    <submittedName>
        <fullName evidence="3">Uncharacterized protein</fullName>
    </submittedName>
</protein>
<dbReference type="SUPFAM" id="SSF52540">
    <property type="entry name" value="P-loop containing nucleoside triphosphate hydrolases"/>
    <property type="match status" value="1"/>
</dbReference>
<dbReference type="InterPro" id="IPR027417">
    <property type="entry name" value="P-loop_NTPase"/>
</dbReference>
<name>A0A3P7N3C4_CYLGO</name>
<dbReference type="InterPro" id="IPR001806">
    <property type="entry name" value="Small_GTPase"/>
</dbReference>
<accession>A0A3P7N3C4</accession>
<proteinExistence type="predicted"/>
<dbReference type="OrthoDB" id="8830751at2759"/>
<dbReference type="AlphaFoldDB" id="A0A3P7N3C4"/>
<evidence type="ECO:0000313" key="4">
    <source>
        <dbReference type="Proteomes" id="UP000271889"/>
    </source>
</evidence>
<evidence type="ECO:0000313" key="3">
    <source>
        <dbReference type="EMBL" id="VDN25511.1"/>
    </source>
</evidence>
<dbReference type="Pfam" id="PF00071">
    <property type="entry name" value="Ras"/>
    <property type="match status" value="1"/>
</dbReference>
<dbReference type="SMART" id="SM00173">
    <property type="entry name" value="RAS"/>
    <property type="match status" value="1"/>
</dbReference>
<keyword evidence="2" id="KW-0342">GTP-binding</keyword>
<dbReference type="PANTHER" id="PTHR24072">
    <property type="entry name" value="RHO FAMILY GTPASE"/>
    <property type="match status" value="1"/>
</dbReference>
<dbReference type="GO" id="GO:0007264">
    <property type="term" value="P:small GTPase-mediated signal transduction"/>
    <property type="evidence" value="ECO:0007669"/>
    <property type="project" value="InterPro"/>
</dbReference>
<evidence type="ECO:0000256" key="1">
    <source>
        <dbReference type="ARBA" id="ARBA00022741"/>
    </source>
</evidence>
<dbReference type="GO" id="GO:0003924">
    <property type="term" value="F:GTPase activity"/>
    <property type="evidence" value="ECO:0007669"/>
    <property type="project" value="InterPro"/>
</dbReference>
<dbReference type="PROSITE" id="PS51419">
    <property type="entry name" value="RAB"/>
    <property type="match status" value="1"/>
</dbReference>
<organism evidence="3 4">
    <name type="scientific">Cylicostephanus goldi</name>
    <name type="common">Nematode worm</name>
    <dbReference type="NCBI Taxonomy" id="71465"/>
    <lineage>
        <taxon>Eukaryota</taxon>
        <taxon>Metazoa</taxon>
        <taxon>Ecdysozoa</taxon>
        <taxon>Nematoda</taxon>
        <taxon>Chromadorea</taxon>
        <taxon>Rhabditida</taxon>
        <taxon>Rhabditina</taxon>
        <taxon>Rhabditomorpha</taxon>
        <taxon>Strongyloidea</taxon>
        <taxon>Strongylidae</taxon>
        <taxon>Cylicostephanus</taxon>
    </lineage>
</organism>
<dbReference type="Gene3D" id="3.40.50.300">
    <property type="entry name" value="P-loop containing nucleotide triphosphate hydrolases"/>
    <property type="match status" value="1"/>
</dbReference>
<dbReference type="EMBL" id="UYRV01109840">
    <property type="protein sequence ID" value="VDN25511.1"/>
    <property type="molecule type" value="Genomic_DNA"/>
</dbReference>
<dbReference type="Proteomes" id="UP000271889">
    <property type="component" value="Unassembled WGS sequence"/>
</dbReference>
<gene>
    <name evidence="3" type="ORF">CGOC_LOCUS10130</name>
</gene>